<sequence>METRIWSEDDRRRSKEFMEVIKARLKTRRIFRSPESFSYKVGKVRSKSENKGIVPTEMELVLEQTQQGTSHEVSVSTEGVEE</sequence>
<comment type="caution">
    <text evidence="2">The sequence shown here is derived from an EMBL/GenBank/DDBJ whole genome shotgun (WGS) entry which is preliminary data.</text>
</comment>
<reference evidence="2" key="1">
    <citation type="journal article" date="2022" name="Int. J. Mol. Sci.">
        <title>Draft Genome of Tanacetum Coccineum: Genomic Comparison of Closely Related Tanacetum-Family Plants.</title>
        <authorList>
            <person name="Yamashiro T."/>
            <person name="Shiraishi A."/>
            <person name="Nakayama K."/>
            <person name="Satake H."/>
        </authorList>
    </citation>
    <scope>NUCLEOTIDE SEQUENCE</scope>
</reference>
<gene>
    <name evidence="2" type="ORF">Tco_1094229</name>
</gene>
<evidence type="ECO:0000313" key="3">
    <source>
        <dbReference type="Proteomes" id="UP001151760"/>
    </source>
</evidence>
<organism evidence="2 3">
    <name type="scientific">Tanacetum coccineum</name>
    <dbReference type="NCBI Taxonomy" id="301880"/>
    <lineage>
        <taxon>Eukaryota</taxon>
        <taxon>Viridiplantae</taxon>
        <taxon>Streptophyta</taxon>
        <taxon>Embryophyta</taxon>
        <taxon>Tracheophyta</taxon>
        <taxon>Spermatophyta</taxon>
        <taxon>Magnoliopsida</taxon>
        <taxon>eudicotyledons</taxon>
        <taxon>Gunneridae</taxon>
        <taxon>Pentapetalae</taxon>
        <taxon>asterids</taxon>
        <taxon>campanulids</taxon>
        <taxon>Asterales</taxon>
        <taxon>Asteraceae</taxon>
        <taxon>Asteroideae</taxon>
        <taxon>Anthemideae</taxon>
        <taxon>Anthemidinae</taxon>
        <taxon>Tanacetum</taxon>
    </lineage>
</organism>
<proteinExistence type="predicted"/>
<evidence type="ECO:0000313" key="2">
    <source>
        <dbReference type="EMBL" id="GJT98711.1"/>
    </source>
</evidence>
<keyword evidence="3" id="KW-1185">Reference proteome</keyword>
<dbReference type="EMBL" id="BQNB010020701">
    <property type="protein sequence ID" value="GJT98711.1"/>
    <property type="molecule type" value="Genomic_DNA"/>
</dbReference>
<feature type="region of interest" description="Disordered" evidence="1">
    <location>
        <begin position="63"/>
        <end position="82"/>
    </location>
</feature>
<protein>
    <submittedName>
        <fullName evidence="2">Uncharacterized protein</fullName>
    </submittedName>
</protein>
<name>A0ABQ5IG66_9ASTR</name>
<accession>A0ABQ5IG66</accession>
<evidence type="ECO:0000256" key="1">
    <source>
        <dbReference type="SAM" id="MobiDB-lite"/>
    </source>
</evidence>
<reference evidence="2" key="2">
    <citation type="submission" date="2022-01" db="EMBL/GenBank/DDBJ databases">
        <authorList>
            <person name="Yamashiro T."/>
            <person name="Shiraishi A."/>
            <person name="Satake H."/>
            <person name="Nakayama K."/>
        </authorList>
    </citation>
    <scope>NUCLEOTIDE SEQUENCE</scope>
</reference>
<dbReference type="Proteomes" id="UP001151760">
    <property type="component" value="Unassembled WGS sequence"/>
</dbReference>